<comment type="caution">
    <text evidence="1">The sequence shown here is derived from an EMBL/GenBank/DDBJ whole genome shotgun (WGS) entry which is preliminary data.</text>
</comment>
<sequence length="75" mass="8997">MDLLAGLSHLKVYCTIDDLWDNVWFLNMSVMNSSRDYKKISTRTACRIYRWMSLNRENNRIRTKDIDPHCLFPTI</sequence>
<dbReference type="EMBL" id="PQFF01000198">
    <property type="protein sequence ID" value="RHZ75445.1"/>
    <property type="molecule type" value="Genomic_DNA"/>
</dbReference>
<dbReference type="AlphaFoldDB" id="A0A397IHY1"/>
<accession>A0A397IHY1</accession>
<evidence type="ECO:0000313" key="2">
    <source>
        <dbReference type="Proteomes" id="UP000266861"/>
    </source>
</evidence>
<name>A0A397IHY1_9GLOM</name>
<proteinExistence type="predicted"/>
<reference evidence="1 2" key="1">
    <citation type="submission" date="2018-08" db="EMBL/GenBank/DDBJ databases">
        <title>Genome and evolution of the arbuscular mycorrhizal fungus Diversispora epigaea (formerly Glomus versiforme) and its bacterial endosymbionts.</title>
        <authorList>
            <person name="Sun X."/>
            <person name="Fei Z."/>
            <person name="Harrison M."/>
        </authorList>
    </citation>
    <scope>NUCLEOTIDE SEQUENCE [LARGE SCALE GENOMIC DNA]</scope>
    <source>
        <strain evidence="1 2">IT104</strain>
    </source>
</reference>
<dbReference type="Proteomes" id="UP000266861">
    <property type="component" value="Unassembled WGS sequence"/>
</dbReference>
<organism evidence="1 2">
    <name type="scientific">Diversispora epigaea</name>
    <dbReference type="NCBI Taxonomy" id="1348612"/>
    <lineage>
        <taxon>Eukaryota</taxon>
        <taxon>Fungi</taxon>
        <taxon>Fungi incertae sedis</taxon>
        <taxon>Mucoromycota</taxon>
        <taxon>Glomeromycotina</taxon>
        <taxon>Glomeromycetes</taxon>
        <taxon>Diversisporales</taxon>
        <taxon>Diversisporaceae</taxon>
        <taxon>Diversispora</taxon>
    </lineage>
</organism>
<keyword evidence="2" id="KW-1185">Reference proteome</keyword>
<protein>
    <submittedName>
        <fullName evidence="1">Uncharacterized protein</fullName>
    </submittedName>
</protein>
<evidence type="ECO:0000313" key="1">
    <source>
        <dbReference type="EMBL" id="RHZ75445.1"/>
    </source>
</evidence>
<gene>
    <name evidence="1" type="ORF">Glove_213g219</name>
</gene>